<dbReference type="InterPro" id="IPR045379">
    <property type="entry name" value="Crinkler_N"/>
</dbReference>
<dbReference type="GO" id="GO:0043657">
    <property type="term" value="C:host cell"/>
    <property type="evidence" value="ECO:0007669"/>
    <property type="project" value="UniProtKB-SubCell"/>
</dbReference>
<dbReference type="OrthoDB" id="2379186at2759"/>
<dbReference type="GO" id="GO:0005576">
    <property type="term" value="C:extracellular region"/>
    <property type="evidence" value="ECO:0007669"/>
    <property type="project" value="UniProtKB-SubCell"/>
</dbReference>
<feature type="domain" description="Crinkler effector protein N-terminal" evidence="4">
    <location>
        <begin position="3"/>
        <end position="90"/>
    </location>
</feature>
<reference evidence="5 6" key="1">
    <citation type="journal article" date="2018" name="Evol. Lett.">
        <title>Horizontal gene cluster transfer increased hallucinogenic mushroom diversity.</title>
        <authorList>
            <person name="Reynolds H.T."/>
            <person name="Vijayakumar V."/>
            <person name="Gluck-Thaler E."/>
            <person name="Korotkin H.B."/>
            <person name="Matheny P.B."/>
            <person name="Slot J.C."/>
        </authorList>
    </citation>
    <scope>NUCLEOTIDE SEQUENCE [LARGE SCALE GENOMIC DNA]</scope>
    <source>
        <strain evidence="5 6">2631</strain>
    </source>
</reference>
<sequence>MVEVKIDNDETVLSLKKMIKDEYRLQDIAVSNLVLWKCSIPDDPKLKETLDTMRFDDTDASIDRMTPLTSMLSEHFPNGLPRKTIHILVEVHKKAFSGKRRIVTHSNVVESWQSKRLKRHLPSINELIGALKEPLVELEKIPITPLMFKSLISMLLPDKCDEDTIKSLFTIGELDPNLVLFYSAVATPPPITGTEESFHSFWDDNIRKPIELLIPTGKTIRNSSEHTETRQLRPSFGFLIHKICPFRGEEKGPEKPEDPKAELAGKLNWVYDPAHYMLGYYSSALVFTKKNVAHLSPRGIAGQPLVEIHVELLDSRWLRKSYENAAHQVPIYHRDIRWNNVIRRINDHSKWFLIDWEDAAGPPTKAQLSFNKSTHSPAIFEDGHGADVDIWGVGYLIKTCQAANVSTELKALGDRICHESQTLTAVEALKLVDST</sequence>
<protein>
    <recommendedName>
        <fullName evidence="4">Crinkler effector protein N-terminal domain-containing protein</fullName>
    </recommendedName>
</protein>
<dbReference type="AlphaFoldDB" id="A0A409X272"/>
<gene>
    <name evidence="5" type="ORF">CVT25_004985</name>
</gene>
<evidence type="ECO:0000313" key="6">
    <source>
        <dbReference type="Proteomes" id="UP000283269"/>
    </source>
</evidence>
<evidence type="ECO:0000256" key="3">
    <source>
        <dbReference type="ARBA" id="ARBA00022525"/>
    </source>
</evidence>
<dbReference type="InterPro" id="IPR011009">
    <property type="entry name" value="Kinase-like_dom_sf"/>
</dbReference>
<comment type="subcellular location">
    <subcellularLocation>
        <location evidence="1">Host cell</location>
    </subcellularLocation>
    <subcellularLocation>
        <location evidence="2">Secreted</location>
    </subcellularLocation>
</comment>
<evidence type="ECO:0000313" key="5">
    <source>
        <dbReference type="EMBL" id="PPQ84849.1"/>
    </source>
</evidence>
<keyword evidence="6" id="KW-1185">Reference proteome</keyword>
<dbReference type="EMBL" id="NHYD01002796">
    <property type="protein sequence ID" value="PPQ84849.1"/>
    <property type="molecule type" value="Genomic_DNA"/>
</dbReference>
<dbReference type="Pfam" id="PF20147">
    <property type="entry name" value="Crinkler"/>
    <property type="match status" value="1"/>
</dbReference>
<evidence type="ECO:0000259" key="4">
    <source>
        <dbReference type="Pfam" id="PF20147"/>
    </source>
</evidence>
<comment type="caution">
    <text evidence="5">The sequence shown here is derived from an EMBL/GenBank/DDBJ whole genome shotgun (WGS) entry which is preliminary data.</text>
</comment>
<evidence type="ECO:0000256" key="1">
    <source>
        <dbReference type="ARBA" id="ARBA00004340"/>
    </source>
</evidence>
<dbReference type="SUPFAM" id="SSF56112">
    <property type="entry name" value="Protein kinase-like (PK-like)"/>
    <property type="match status" value="1"/>
</dbReference>
<organism evidence="5 6">
    <name type="scientific">Psilocybe cyanescens</name>
    <dbReference type="NCBI Taxonomy" id="93625"/>
    <lineage>
        <taxon>Eukaryota</taxon>
        <taxon>Fungi</taxon>
        <taxon>Dikarya</taxon>
        <taxon>Basidiomycota</taxon>
        <taxon>Agaricomycotina</taxon>
        <taxon>Agaricomycetes</taxon>
        <taxon>Agaricomycetidae</taxon>
        <taxon>Agaricales</taxon>
        <taxon>Agaricineae</taxon>
        <taxon>Strophariaceae</taxon>
        <taxon>Psilocybe</taxon>
    </lineage>
</organism>
<evidence type="ECO:0000256" key="2">
    <source>
        <dbReference type="ARBA" id="ARBA00004613"/>
    </source>
</evidence>
<proteinExistence type="predicted"/>
<name>A0A409X272_PSICY</name>
<dbReference type="InParanoid" id="A0A409X272"/>
<keyword evidence="3" id="KW-0964">Secreted</keyword>
<accession>A0A409X272</accession>
<dbReference type="Proteomes" id="UP000283269">
    <property type="component" value="Unassembled WGS sequence"/>
</dbReference>